<reference evidence="4 5" key="1">
    <citation type="submission" date="2023-09" db="EMBL/GenBank/DDBJ databases">
        <title>Nesidiocoris tenuis whole genome shotgun sequence.</title>
        <authorList>
            <person name="Shibata T."/>
            <person name="Shimoda M."/>
            <person name="Kobayashi T."/>
            <person name="Uehara T."/>
        </authorList>
    </citation>
    <scope>NUCLEOTIDE SEQUENCE [LARGE SCALE GENOMIC DNA]</scope>
    <source>
        <strain evidence="4 5">Japan</strain>
    </source>
</reference>
<dbReference type="Pfam" id="PF00326">
    <property type="entry name" value="Peptidase_S9"/>
    <property type="match status" value="1"/>
</dbReference>
<evidence type="ECO:0000256" key="1">
    <source>
        <dbReference type="SAM" id="Phobius"/>
    </source>
</evidence>
<feature type="domain" description="Dipeptidylpeptidase IV N-terminal" evidence="3">
    <location>
        <begin position="118"/>
        <end position="342"/>
    </location>
</feature>
<protein>
    <submittedName>
        <fullName evidence="4">Prolyl oligopeptidase family</fullName>
    </submittedName>
</protein>
<dbReference type="Pfam" id="PF00930">
    <property type="entry name" value="DPPIV_N"/>
    <property type="match status" value="1"/>
</dbReference>
<dbReference type="InterPro" id="IPR002469">
    <property type="entry name" value="Peptidase_S9B_N"/>
</dbReference>
<evidence type="ECO:0000313" key="4">
    <source>
        <dbReference type="EMBL" id="BET02364.1"/>
    </source>
</evidence>
<name>A0ABN7BDI2_9HEMI</name>
<dbReference type="EMBL" id="AP028922">
    <property type="protein sequence ID" value="BET02364.1"/>
    <property type="molecule type" value="Genomic_DNA"/>
</dbReference>
<accession>A0ABN7BDI2</accession>
<gene>
    <name evidence="4" type="ORF">NTJ_15182</name>
</gene>
<dbReference type="PANTHER" id="PTHR11731:SF135">
    <property type="entry name" value="INACTIVE DIPEPTIDYL PEPTIDASE 10-LIKE PROTEIN"/>
    <property type="match status" value="1"/>
</dbReference>
<feature type="transmembrane region" description="Helical" evidence="1">
    <location>
        <begin position="21"/>
        <end position="45"/>
    </location>
</feature>
<keyword evidence="5" id="KW-1185">Reference proteome</keyword>
<dbReference type="InterPro" id="IPR029058">
    <property type="entry name" value="AB_hydrolase_fold"/>
</dbReference>
<dbReference type="Gene3D" id="3.40.50.1820">
    <property type="entry name" value="alpha/beta hydrolase"/>
    <property type="match status" value="1"/>
</dbReference>
<dbReference type="SUPFAM" id="SSF53474">
    <property type="entry name" value="alpha/beta-Hydrolases"/>
    <property type="match status" value="1"/>
</dbReference>
<dbReference type="InterPro" id="IPR050278">
    <property type="entry name" value="Serine_Prot_S9B/DPPIV"/>
</dbReference>
<dbReference type="Proteomes" id="UP001307889">
    <property type="component" value="Chromosome 14"/>
</dbReference>
<organism evidence="4 5">
    <name type="scientific">Nesidiocoris tenuis</name>
    <dbReference type="NCBI Taxonomy" id="355587"/>
    <lineage>
        <taxon>Eukaryota</taxon>
        <taxon>Metazoa</taxon>
        <taxon>Ecdysozoa</taxon>
        <taxon>Arthropoda</taxon>
        <taxon>Hexapoda</taxon>
        <taxon>Insecta</taxon>
        <taxon>Pterygota</taxon>
        <taxon>Neoptera</taxon>
        <taxon>Paraneoptera</taxon>
        <taxon>Hemiptera</taxon>
        <taxon>Heteroptera</taxon>
        <taxon>Panheteroptera</taxon>
        <taxon>Cimicomorpha</taxon>
        <taxon>Miridae</taxon>
        <taxon>Dicyphina</taxon>
        <taxon>Nesidiocoris</taxon>
    </lineage>
</organism>
<evidence type="ECO:0000313" key="5">
    <source>
        <dbReference type="Proteomes" id="UP001307889"/>
    </source>
</evidence>
<dbReference type="InterPro" id="IPR001375">
    <property type="entry name" value="Peptidase_S9_cat"/>
</dbReference>
<keyword evidence="1" id="KW-0472">Membrane</keyword>
<dbReference type="PANTHER" id="PTHR11731">
    <property type="entry name" value="PROTEASE FAMILY S9B,C DIPEPTIDYL-PEPTIDASE IV-RELATED"/>
    <property type="match status" value="1"/>
</dbReference>
<keyword evidence="1" id="KW-0812">Transmembrane</keyword>
<evidence type="ECO:0000259" key="3">
    <source>
        <dbReference type="Pfam" id="PF00930"/>
    </source>
</evidence>
<dbReference type="Gene3D" id="2.140.10.30">
    <property type="entry name" value="Dipeptidylpeptidase IV, N-terminal domain"/>
    <property type="match status" value="2"/>
</dbReference>
<feature type="domain" description="Peptidase S9 prolyl oligopeptidase catalytic" evidence="2">
    <location>
        <begin position="606"/>
        <end position="763"/>
    </location>
</feature>
<sequence>MGEDKAAKEELVSASDTERNWPGVLIALLVICVVLSLILISTLVLTPGDREPRVTKTRIPQSANWRWRNNATWTPDNQIVFRNKLGGITVYNPETDSLAEIINSSPFRQLNAQDFLLSADSKFVIFISNIKQVYKYTKEATYHIYELSSKVRYPVSEKYIEAQSSAPYLQTLRFGPVGSAYAFVSRNHLFYCGSGKERQAVKLSVSDADWVYNGYPDWIYQSEIIKSDEAFWFSTDGNFLAFAVFNDTDVGRVPFTKYGDQDPYPKSIQVPYPRPGTPNPTVSLWVVSLQDGYNKTLVPKPKQLANDNSYLAGVRWTDDDELVTVWVNRRQNVTAYSLCNVAPGAFIECSVEAVIRVDGKPADLRPRLKEPITRELSELFAGVPSLYKSLFKDTQGWIYYEASPEHKPTQRHLYCVGDDINLTQFETCVTCPTLYGNSTVSDVAVMSNTSVDGNPSSYPVKSTDCLYTKTTFSPNKRYYMIECLGPDVPSVHVFDTSNDTKIRTLDSNAALRQKYNSYAIPQIKLFPVELEDGGHAQVKLQLPPGLREYEDMIFPLVLKVSGTPGEPSVSHIWSVDYSSYLASKHNYIIAEIDAGDDVGSKAALRLISVVEYLKDNLKFIDTKRIAVYGEGFGGYMAAMILSLDTEMFQCGISINGIFSWPHYNSVWTERWLHTANITDNYRGYEDADITKKVGNLKDKKFLLLDSTYDFEVHYQHAMLMVRALVQADLIFKHLSYPDEGHGLVDVQNHLHRMMDQFWTDCFGELDFEEWESGTNAFAFKS</sequence>
<keyword evidence="1" id="KW-1133">Transmembrane helix</keyword>
<dbReference type="SUPFAM" id="SSF82171">
    <property type="entry name" value="DPP6 N-terminal domain-like"/>
    <property type="match status" value="1"/>
</dbReference>
<proteinExistence type="predicted"/>
<evidence type="ECO:0000259" key="2">
    <source>
        <dbReference type="Pfam" id="PF00326"/>
    </source>
</evidence>